<keyword evidence="1" id="KW-1133">Transmembrane helix</keyword>
<keyword evidence="1" id="KW-0812">Transmembrane</keyword>
<evidence type="ECO:0000313" key="3">
    <source>
        <dbReference type="Proteomes" id="UP000276542"/>
    </source>
</evidence>
<feature type="transmembrane region" description="Helical" evidence="1">
    <location>
        <begin position="39"/>
        <end position="59"/>
    </location>
</feature>
<dbReference type="RefSeq" id="WP_120061532.1">
    <property type="nucleotide sequence ID" value="NZ_QYRP01000002.1"/>
</dbReference>
<reference evidence="3" key="1">
    <citation type="submission" date="2018-09" db="EMBL/GenBank/DDBJ databases">
        <authorList>
            <person name="Zhu H."/>
        </authorList>
    </citation>
    <scope>NUCLEOTIDE SEQUENCE [LARGE SCALE GENOMIC DNA]</scope>
    <source>
        <strain evidence="3">K1W22B-1</strain>
    </source>
</reference>
<protein>
    <submittedName>
        <fullName evidence="2">Uncharacterized protein</fullName>
    </submittedName>
</protein>
<organism evidence="2 3">
    <name type="scientific">Nocardioides cavernaquae</name>
    <dbReference type="NCBI Taxonomy" id="2321396"/>
    <lineage>
        <taxon>Bacteria</taxon>
        <taxon>Bacillati</taxon>
        <taxon>Actinomycetota</taxon>
        <taxon>Actinomycetes</taxon>
        <taxon>Propionibacteriales</taxon>
        <taxon>Nocardioidaceae</taxon>
        <taxon>Nocardioides</taxon>
    </lineage>
</organism>
<keyword evidence="3" id="KW-1185">Reference proteome</keyword>
<evidence type="ECO:0000313" key="2">
    <source>
        <dbReference type="EMBL" id="RJS47569.1"/>
    </source>
</evidence>
<dbReference type="EMBL" id="QYRP01000002">
    <property type="protein sequence ID" value="RJS47569.1"/>
    <property type="molecule type" value="Genomic_DNA"/>
</dbReference>
<name>A0A3A5HAA1_9ACTN</name>
<keyword evidence="1" id="KW-0472">Membrane</keyword>
<comment type="caution">
    <text evidence="2">The sequence shown here is derived from an EMBL/GenBank/DDBJ whole genome shotgun (WGS) entry which is preliminary data.</text>
</comment>
<proteinExistence type="predicted"/>
<accession>A0A3A5HAA1</accession>
<dbReference type="OrthoDB" id="3790019at2"/>
<gene>
    <name evidence="2" type="ORF">D4739_16020</name>
</gene>
<feature type="transmembrane region" description="Helical" evidence="1">
    <location>
        <begin position="71"/>
        <end position="91"/>
    </location>
</feature>
<feature type="transmembrane region" description="Helical" evidence="1">
    <location>
        <begin position="12"/>
        <end position="33"/>
    </location>
</feature>
<sequence length="95" mass="10384">MSGQRHGQPVRPVVSPWPFVGMVGMAATFFPYAASGLVAPAYGVVGLMVIWVAFLVVACRWWTRRPRLVPVVPLVAIAVLFAVVWFGGAFLEWTP</sequence>
<evidence type="ECO:0000256" key="1">
    <source>
        <dbReference type="SAM" id="Phobius"/>
    </source>
</evidence>
<dbReference type="Proteomes" id="UP000276542">
    <property type="component" value="Unassembled WGS sequence"/>
</dbReference>
<dbReference type="AlphaFoldDB" id="A0A3A5HAA1"/>